<dbReference type="PROSITE" id="PS50042">
    <property type="entry name" value="CNMP_BINDING_3"/>
    <property type="match status" value="1"/>
</dbReference>
<dbReference type="SUPFAM" id="SSF52091">
    <property type="entry name" value="SpoIIaa-like"/>
    <property type="match status" value="1"/>
</dbReference>
<accession>A0ABR3BW99</accession>
<evidence type="ECO:0000256" key="5">
    <source>
        <dbReference type="SAM" id="MobiDB-lite"/>
    </source>
</evidence>
<dbReference type="InterPro" id="IPR011547">
    <property type="entry name" value="SLC26A/SulP_dom"/>
</dbReference>
<evidence type="ECO:0000256" key="1">
    <source>
        <dbReference type="ARBA" id="ARBA00004141"/>
    </source>
</evidence>
<evidence type="ECO:0000256" key="2">
    <source>
        <dbReference type="ARBA" id="ARBA00022692"/>
    </source>
</evidence>
<dbReference type="InterPro" id="IPR000595">
    <property type="entry name" value="cNMP-bd_dom"/>
</dbReference>
<dbReference type="Gene3D" id="3.30.750.24">
    <property type="entry name" value="STAS domain"/>
    <property type="match status" value="1"/>
</dbReference>
<feature type="transmembrane region" description="Helical" evidence="6">
    <location>
        <begin position="697"/>
        <end position="730"/>
    </location>
</feature>
<keyword evidence="10" id="KW-1185">Reference proteome</keyword>
<dbReference type="PROSITE" id="PS50801">
    <property type="entry name" value="STAS"/>
    <property type="match status" value="1"/>
</dbReference>
<feature type="transmembrane region" description="Helical" evidence="6">
    <location>
        <begin position="362"/>
        <end position="383"/>
    </location>
</feature>
<proteinExistence type="predicted"/>
<dbReference type="SUPFAM" id="SSF51206">
    <property type="entry name" value="cAMP-binding domain-like"/>
    <property type="match status" value="1"/>
</dbReference>
<sequence length="1165" mass="127470">MPARDPNASPHLPSTFPTRPVSPTNSHHPNALSPNNDILSPPTPDHQQSHGYFAQALRRVSGTGGQNLPRMEASAVVGQDVPAERNGWEDTSFHTHAGSTTSQAIRDSTARLASVSFTTGPRAFSSASQGDSSYSHSALSSRHASVNYGPSHSVATSATEHRPIYPSHLNPAIAKLGPTTVLEDDERDEISPSKGLQALPASPFTGAKSGLSMMLERDKEDRRVKGLTEAVSLNSKDSIGSFGKPPSDEEGLGERTPMPRRSSLVDDILQLPTTDGNARIPHAGSSSSLRRHLANEVNEEELGQAPDERSLLLGNGRERKKRSWAGQMLSNVGSWKNNLSKVTARDVAEGIILEPIRTLPSVILGLLLNVLDGVSYGMILFPATPIFTDFGSLGVSMFFVSCIVSQLVFSLGGSIFPGGNGSMMIEAVPFFHILINTFEQVCGDDSKAVIATTMVAFAFSSILTGVVFFALGAFKLGGLIGYFPRHILVGCIGGVGVFLIETGLEVSRGLKEEGFEYNLATLKLFFESGHVIALWTIPLALAILLRVITHFWHHQLIFPAYFFIISVIFYIVVAIGRWDLQHLREMGWVFDVGTNKQAWWKFYTLFDFRKTNWEAFWIALPTQLALVFFGILHVPLNVPALSVSLSEDNVKLDRELIAHGASNMLAGLTGTVPNYLTYVNTVLFYRVGGGSRLSGLMLAMGTAAIMMIGPAVIAALPVMVVGALIFVLGIDLLMEAVWDTRHRVNKMEYITIWAIAIGMTVFDFVIGLLFGIILACIFFVVQSSRRRAIRGVFNGATARSTVRRPKWQRSFIQQIGSQTYVMKLQGFLFFGTITNVEDEIRKLLDLAKWQHNPIRFLIIDFALVHGLDFSSAEAFVRVQRLLAAKDVHLILCGAKSDGLVGTALQGVGLWADREGMRVEVFESLNDALEWTENVYLTAFLENQQIMDSETHAKVMDFPKIAKPPFSLSESFQNSPRRSHLVKAGGDTLFRTSYVSKDDIESSSPSPEEPLTQPIPVLLQTFGAYPASSVSSISTSFCKLLAPYFTKSSIMSSDTLWTQGDPADGMYIIEVGCLRATYAYNDTTNLVQETMVAGTMAGDLSALSETTRNCTVVAERDSVLWKLSKEGLDRMVKEQPEVAQAFIKMVLKAVAEEQEVLSSHLIAVLS</sequence>
<feature type="transmembrane region" description="Helical" evidence="6">
    <location>
        <begin position="556"/>
        <end position="576"/>
    </location>
</feature>
<dbReference type="InterPro" id="IPR052706">
    <property type="entry name" value="Membrane-Transporter-like"/>
</dbReference>
<comment type="caution">
    <text evidence="9">The sequence shown here is derived from an EMBL/GenBank/DDBJ whole genome shotgun (WGS) entry which is preliminary data.</text>
</comment>
<feature type="transmembrane region" description="Helical" evidence="6">
    <location>
        <begin position="390"/>
        <end position="409"/>
    </location>
</feature>
<feature type="region of interest" description="Disordered" evidence="5">
    <location>
        <begin position="183"/>
        <end position="210"/>
    </location>
</feature>
<dbReference type="Pfam" id="PF00027">
    <property type="entry name" value="cNMP_binding"/>
    <property type="match status" value="1"/>
</dbReference>
<dbReference type="GeneID" id="91989756"/>
<feature type="transmembrane region" description="Helical" evidence="6">
    <location>
        <begin position="656"/>
        <end position="676"/>
    </location>
</feature>
<dbReference type="RefSeq" id="XP_066614904.1">
    <property type="nucleotide sequence ID" value="XM_066757435.1"/>
</dbReference>
<dbReference type="InterPro" id="IPR014710">
    <property type="entry name" value="RmlC-like_jellyroll"/>
</dbReference>
<feature type="transmembrane region" description="Helical" evidence="6">
    <location>
        <begin position="448"/>
        <end position="474"/>
    </location>
</feature>
<feature type="region of interest" description="Disordered" evidence="5">
    <location>
        <begin position="1"/>
        <end position="49"/>
    </location>
</feature>
<evidence type="ECO:0000256" key="3">
    <source>
        <dbReference type="ARBA" id="ARBA00022989"/>
    </source>
</evidence>
<organism evidence="9 10">
    <name type="scientific">Cryptococcus tetragattii IND107</name>
    <dbReference type="NCBI Taxonomy" id="1296105"/>
    <lineage>
        <taxon>Eukaryota</taxon>
        <taxon>Fungi</taxon>
        <taxon>Dikarya</taxon>
        <taxon>Basidiomycota</taxon>
        <taxon>Agaricomycotina</taxon>
        <taxon>Tremellomycetes</taxon>
        <taxon>Tremellales</taxon>
        <taxon>Cryptococcaceae</taxon>
        <taxon>Cryptococcus</taxon>
        <taxon>Cryptococcus gattii species complex</taxon>
    </lineage>
</organism>
<gene>
    <name evidence="9" type="ORF">I308_102900</name>
</gene>
<dbReference type="CDD" id="cd00038">
    <property type="entry name" value="CAP_ED"/>
    <property type="match status" value="1"/>
</dbReference>
<reference evidence="9" key="1">
    <citation type="submission" date="2015-01" db="EMBL/GenBank/DDBJ databases">
        <authorList>
            <consortium name="The Broad Institute Genomics Platform"/>
            <person name="Cuomo C."/>
            <person name="Litvintseva A."/>
            <person name="Chen Y."/>
            <person name="Heitman J."/>
            <person name="Sun S."/>
            <person name="Springer D."/>
            <person name="Dromer F."/>
            <person name="Young S."/>
            <person name="Zeng Q."/>
            <person name="Gargeya S."/>
            <person name="Abouelleil A."/>
            <person name="Alvarado L."/>
            <person name="Chapman S.B."/>
            <person name="Gainer-Dewar J."/>
            <person name="Goldberg J."/>
            <person name="Griggs A."/>
            <person name="Gujja S."/>
            <person name="Hansen M."/>
            <person name="Howarth C."/>
            <person name="Imamovic A."/>
            <person name="Larimer J."/>
            <person name="Murphy C."/>
            <person name="Naylor J."/>
            <person name="Pearson M."/>
            <person name="Priest M."/>
            <person name="Roberts A."/>
            <person name="Saif S."/>
            <person name="Shea T."/>
            <person name="Sykes S."/>
            <person name="Wortman J."/>
            <person name="Nusbaum C."/>
            <person name="Birren B."/>
        </authorList>
    </citation>
    <scope>NUCLEOTIDE SEQUENCE</scope>
    <source>
        <strain evidence="9">IND107</strain>
    </source>
</reference>
<dbReference type="InterPro" id="IPR036513">
    <property type="entry name" value="STAS_dom_sf"/>
</dbReference>
<dbReference type="InterPro" id="IPR018490">
    <property type="entry name" value="cNMP-bd_dom_sf"/>
</dbReference>
<keyword evidence="2 6" id="KW-0812">Transmembrane</keyword>
<dbReference type="EMBL" id="ATAM02000004">
    <property type="protein sequence ID" value="KAL0250717.1"/>
    <property type="molecule type" value="Genomic_DNA"/>
</dbReference>
<protein>
    <recommendedName>
        <fullName evidence="11">Vacuolar protein</fullName>
    </recommendedName>
</protein>
<feature type="domain" description="STAS" evidence="8">
    <location>
        <begin position="821"/>
        <end position="931"/>
    </location>
</feature>
<evidence type="ECO:0000259" key="7">
    <source>
        <dbReference type="PROSITE" id="PS50042"/>
    </source>
</evidence>
<evidence type="ECO:0008006" key="11">
    <source>
        <dbReference type="Google" id="ProtNLM"/>
    </source>
</evidence>
<dbReference type="Gene3D" id="2.60.120.10">
    <property type="entry name" value="Jelly Rolls"/>
    <property type="match status" value="1"/>
</dbReference>
<feature type="compositionally biased region" description="Polar residues" evidence="5">
    <location>
        <begin position="15"/>
        <end position="38"/>
    </location>
</feature>
<dbReference type="CDD" id="cd07042">
    <property type="entry name" value="STAS_SulP_like_sulfate_transporter"/>
    <property type="match status" value="1"/>
</dbReference>
<feature type="transmembrane region" description="Helical" evidence="6">
    <location>
        <begin position="486"/>
        <end position="504"/>
    </location>
</feature>
<dbReference type="PANTHER" id="PTHR43310">
    <property type="entry name" value="SULFATE TRANSPORTER YBAR-RELATED"/>
    <property type="match status" value="1"/>
</dbReference>
<dbReference type="Pfam" id="PF00916">
    <property type="entry name" value="Sulfate_transp"/>
    <property type="match status" value="1"/>
</dbReference>
<feature type="transmembrane region" description="Helical" evidence="6">
    <location>
        <begin position="524"/>
        <end position="544"/>
    </location>
</feature>
<feature type="transmembrane region" description="Helical" evidence="6">
    <location>
        <begin position="750"/>
        <end position="781"/>
    </location>
</feature>
<feature type="domain" description="Cyclic nucleotide-binding" evidence="7">
    <location>
        <begin position="1051"/>
        <end position="1148"/>
    </location>
</feature>
<dbReference type="InterPro" id="IPR002645">
    <property type="entry name" value="STAS_dom"/>
</dbReference>
<evidence type="ECO:0000259" key="8">
    <source>
        <dbReference type="PROSITE" id="PS50801"/>
    </source>
</evidence>
<keyword evidence="3 6" id="KW-1133">Transmembrane helix</keyword>
<keyword evidence="4 6" id="KW-0472">Membrane</keyword>
<reference evidence="9" key="2">
    <citation type="submission" date="2024-01" db="EMBL/GenBank/DDBJ databases">
        <title>Comparative genomics of Cryptococcus and Kwoniella reveals pathogenesis evolution and contrasting modes of karyotype evolution via chromosome fusion or intercentromeric recombination.</title>
        <authorList>
            <person name="Coelho M.A."/>
            <person name="David-Palma M."/>
            <person name="Shea T."/>
            <person name="Bowers K."/>
            <person name="Mcginley-Smith S."/>
            <person name="Mohammad A.W."/>
            <person name="Gnirke A."/>
            <person name="Yurkov A.M."/>
            <person name="Nowrousian M."/>
            <person name="Sun S."/>
            <person name="Cuomo C.A."/>
            <person name="Heitman J."/>
        </authorList>
    </citation>
    <scope>NUCLEOTIDE SEQUENCE</scope>
    <source>
        <strain evidence="9">IND107</strain>
    </source>
</reference>
<feature type="transmembrane region" description="Helical" evidence="6">
    <location>
        <begin position="615"/>
        <end position="636"/>
    </location>
</feature>
<feature type="region of interest" description="Disordered" evidence="5">
    <location>
        <begin position="236"/>
        <end position="260"/>
    </location>
</feature>
<evidence type="ECO:0000313" key="9">
    <source>
        <dbReference type="EMBL" id="KAL0250717.1"/>
    </source>
</evidence>
<evidence type="ECO:0000256" key="4">
    <source>
        <dbReference type="ARBA" id="ARBA00023136"/>
    </source>
</evidence>
<evidence type="ECO:0000256" key="6">
    <source>
        <dbReference type="SAM" id="Phobius"/>
    </source>
</evidence>
<dbReference type="PANTHER" id="PTHR43310:SF4">
    <property type="entry name" value="AFR304WP"/>
    <property type="match status" value="1"/>
</dbReference>
<name>A0ABR3BW99_9TREE</name>
<dbReference type="Pfam" id="PF01740">
    <property type="entry name" value="STAS"/>
    <property type="match status" value="1"/>
</dbReference>
<dbReference type="Proteomes" id="UP000054399">
    <property type="component" value="Unassembled WGS sequence"/>
</dbReference>
<comment type="subcellular location">
    <subcellularLocation>
        <location evidence="1">Membrane</location>
        <topology evidence="1">Multi-pass membrane protein</topology>
    </subcellularLocation>
</comment>
<evidence type="ECO:0000313" key="10">
    <source>
        <dbReference type="Proteomes" id="UP000054399"/>
    </source>
</evidence>
<dbReference type="SMART" id="SM00100">
    <property type="entry name" value="cNMP"/>
    <property type="match status" value="1"/>
</dbReference>